<keyword evidence="5" id="KW-0206">Cytoskeleton</keyword>
<feature type="compositionally biased region" description="Basic and acidic residues" evidence="7">
    <location>
        <begin position="259"/>
        <end position="285"/>
    </location>
</feature>
<feature type="compositionally biased region" description="Basic and acidic residues" evidence="7">
    <location>
        <begin position="347"/>
        <end position="371"/>
    </location>
</feature>
<reference evidence="9 10" key="1">
    <citation type="journal article" date="2018" name="Science">
        <title>The opium poppy genome and morphinan production.</title>
        <authorList>
            <person name="Guo L."/>
            <person name="Winzer T."/>
            <person name="Yang X."/>
            <person name="Li Y."/>
            <person name="Ning Z."/>
            <person name="He Z."/>
            <person name="Teodor R."/>
            <person name="Lu Y."/>
            <person name="Bowser T.A."/>
            <person name="Graham I.A."/>
            <person name="Ye K."/>
        </authorList>
    </citation>
    <scope>NUCLEOTIDE SEQUENCE [LARGE SCALE GENOMIC DNA]</scope>
    <source>
        <strain evidence="10">cv. HN1</strain>
        <tissue evidence="9">Leaves</tissue>
    </source>
</reference>
<feature type="compositionally biased region" description="Polar residues" evidence="7">
    <location>
        <begin position="302"/>
        <end position="314"/>
    </location>
</feature>
<feature type="compositionally biased region" description="Polar residues" evidence="7">
    <location>
        <begin position="583"/>
        <end position="593"/>
    </location>
</feature>
<keyword evidence="6" id="KW-0175">Coiled coil</keyword>
<dbReference type="STRING" id="3469.A0A4Y7JJN3"/>
<evidence type="ECO:0000256" key="1">
    <source>
        <dbReference type="ARBA" id="ARBA00004245"/>
    </source>
</evidence>
<keyword evidence="10" id="KW-1185">Reference proteome</keyword>
<dbReference type="Gramene" id="RZC61324">
    <property type="protein sequence ID" value="RZC61324"/>
    <property type="gene ID" value="C5167_023089"/>
</dbReference>
<dbReference type="AlphaFoldDB" id="A0A4Y7JJN3"/>
<comment type="similarity">
    <text evidence="2">Belongs to the TPX2 family.</text>
</comment>
<dbReference type="InterPro" id="IPR027329">
    <property type="entry name" value="TPX2_C"/>
</dbReference>
<dbReference type="Pfam" id="PF06886">
    <property type="entry name" value="TPX2"/>
    <property type="match status" value="1"/>
</dbReference>
<dbReference type="PANTHER" id="PTHR47067:SF6">
    <property type="entry name" value="PROTEIN WVD2-LIKE 7"/>
    <property type="match status" value="1"/>
</dbReference>
<dbReference type="PANTHER" id="PTHR47067">
    <property type="entry name" value="TPX2 (TARGETING PROTEIN FOR XKLP2) PROTEIN FAMILY-RELATED"/>
    <property type="match status" value="1"/>
</dbReference>
<feature type="compositionally biased region" description="Polar residues" evidence="7">
    <location>
        <begin position="531"/>
        <end position="563"/>
    </location>
</feature>
<evidence type="ECO:0000256" key="6">
    <source>
        <dbReference type="SAM" id="Coils"/>
    </source>
</evidence>
<evidence type="ECO:0000256" key="7">
    <source>
        <dbReference type="SAM" id="MobiDB-lite"/>
    </source>
</evidence>
<evidence type="ECO:0000313" key="9">
    <source>
        <dbReference type="EMBL" id="RZC61324.1"/>
    </source>
</evidence>
<name>A0A4Y7JJN3_PAPSO</name>
<organism evidence="9 10">
    <name type="scientific">Papaver somniferum</name>
    <name type="common">Opium poppy</name>
    <dbReference type="NCBI Taxonomy" id="3469"/>
    <lineage>
        <taxon>Eukaryota</taxon>
        <taxon>Viridiplantae</taxon>
        <taxon>Streptophyta</taxon>
        <taxon>Embryophyta</taxon>
        <taxon>Tracheophyta</taxon>
        <taxon>Spermatophyta</taxon>
        <taxon>Magnoliopsida</taxon>
        <taxon>Ranunculales</taxon>
        <taxon>Papaveraceae</taxon>
        <taxon>Papaveroideae</taxon>
        <taxon>Papaver</taxon>
    </lineage>
</organism>
<protein>
    <recommendedName>
        <fullName evidence="8">TPX2 C-terminal domain-containing protein</fullName>
    </recommendedName>
</protein>
<dbReference type="EMBL" id="CM010719">
    <property type="protein sequence ID" value="RZC61324.1"/>
    <property type="molecule type" value="Genomic_DNA"/>
</dbReference>
<dbReference type="GO" id="GO:0005874">
    <property type="term" value="C:microtubule"/>
    <property type="evidence" value="ECO:0007669"/>
    <property type="project" value="UniProtKB-KW"/>
</dbReference>
<feature type="compositionally biased region" description="Basic and acidic residues" evidence="7">
    <location>
        <begin position="567"/>
        <end position="581"/>
    </location>
</feature>
<gene>
    <name evidence="9" type="ORF">C5167_023089</name>
</gene>
<sequence>MAGEIEEPIKLQLTSVHSGSVSFGRYENDDTLAWERSSPFSHNRYLEEVEKYSSPGSVTQKKAYFEAHFKKKALLRQASECQNGTECQTSDSDYLDQMSCMEDYEQSNAETRYDYEQSNAETRYHYEQSNAETHYDYEHSNAETHYDYEHSNAETHYSQCDESIDGSDDHEECEVIMICERECQEIALEFGIEHTIENPEVAYYHDSEHIEPAEEHGNHIECELPELLIDEVEEKQMLAYETKCLDGLPGSSDCSIPTTEKDHEPCIDITEKSPPEVKATEETHTVKPKLKTQLEAAEGPIKSSSEASKDSAGTSRKMGRGSPLRTKTEKFSRQKGQAIVFTHPKTQKPEDSELVKAKQSQENRSRKDQRAKSAGSIPQSSVPDKAEPRPRQSASRPKQAIDPIGKHDVKIIVPVFKSDERAEKRKEFYMKLEEKMHAKEAEMNQIQARTQEEAEAELKKLRKRLNFKAKPMPSFYQESMSRGSDGKKAITIQPKSTKSRSKSTSPVRRPAAGSSASSKPGSKQGAILSESMRTPAQPQTSESTKSVPETNDSTQNPSANKNRAVQKRTESAGKKEREMSKDANVQKQQGTESSKVKKGEKIEGKRLGGRNSSSGMMRSMRKEVAIGGNSGMECLPVGVAS</sequence>
<feature type="compositionally biased region" description="Basic and acidic residues" evidence="7">
    <location>
        <begin position="594"/>
        <end position="606"/>
    </location>
</feature>
<comment type="subcellular location">
    <subcellularLocation>
        <location evidence="1">Cytoplasm</location>
        <location evidence="1">Cytoskeleton</location>
    </subcellularLocation>
</comment>
<evidence type="ECO:0000256" key="3">
    <source>
        <dbReference type="ARBA" id="ARBA00022490"/>
    </source>
</evidence>
<accession>A0A4Y7JJN3</accession>
<evidence type="ECO:0000259" key="8">
    <source>
        <dbReference type="Pfam" id="PF06886"/>
    </source>
</evidence>
<dbReference type="OMA" id="NENYRQC"/>
<dbReference type="InterPro" id="IPR044216">
    <property type="entry name" value="WDL7"/>
</dbReference>
<evidence type="ECO:0000256" key="4">
    <source>
        <dbReference type="ARBA" id="ARBA00022701"/>
    </source>
</evidence>
<evidence type="ECO:0000256" key="2">
    <source>
        <dbReference type="ARBA" id="ARBA00005885"/>
    </source>
</evidence>
<feature type="domain" description="TPX2 C-terminal" evidence="8">
    <location>
        <begin position="415"/>
        <end position="484"/>
    </location>
</feature>
<feature type="region of interest" description="Disordered" evidence="7">
    <location>
        <begin position="464"/>
        <end position="618"/>
    </location>
</feature>
<keyword evidence="3" id="KW-0963">Cytoplasm</keyword>
<dbReference type="OrthoDB" id="758458at2759"/>
<evidence type="ECO:0000313" key="10">
    <source>
        <dbReference type="Proteomes" id="UP000316621"/>
    </source>
</evidence>
<feature type="compositionally biased region" description="Low complexity" evidence="7">
    <location>
        <begin position="609"/>
        <end position="618"/>
    </location>
</feature>
<evidence type="ECO:0000256" key="5">
    <source>
        <dbReference type="ARBA" id="ARBA00023212"/>
    </source>
</evidence>
<proteinExistence type="inferred from homology"/>
<feature type="coiled-coil region" evidence="6">
    <location>
        <begin position="429"/>
        <end position="464"/>
    </location>
</feature>
<keyword evidence="4" id="KW-0493">Microtubule</keyword>
<feature type="region of interest" description="Disordered" evidence="7">
    <location>
        <begin position="255"/>
        <end position="408"/>
    </location>
</feature>
<dbReference type="Proteomes" id="UP000316621">
    <property type="component" value="Chromosome 5"/>
</dbReference>
<feature type="compositionally biased region" description="Low complexity" evidence="7">
    <location>
        <begin position="502"/>
        <end position="523"/>
    </location>
</feature>